<feature type="domain" description="DDH" evidence="1">
    <location>
        <begin position="20"/>
        <end position="168"/>
    </location>
</feature>
<sequence length="344" mass="37301">MPMEISAFAPRFRASIKGKKVLCLTHAHPDLDTLASCRVLANMLPKMGAAQATFGIPEKPLLKFQALLDSFSLQPQVISTLAGFDVVVCVDFRSPLQAGNLDYALRQFAGKRILFDHHSPSAHEFPSTNTETFILPTQAATTQMVALLAEEWDYSFSPAEAELLATAIISDSARFAVANEETFRLMHALQQQSQRSYDALLLKAFPAHGLPERLATIQGMQAPSLYSAGSFLMATARAPYASTLAANALVQLGADIGIGLFRSREFVTASIRVSTRGHTLLGFDAMQVLLPLAKANGGVCGGHATAAQITFPGYVSENVLEDTCKRELLVAVRKIEKRAQLKKH</sequence>
<evidence type="ECO:0000313" key="2">
    <source>
        <dbReference type="EMBL" id="QQR92519.1"/>
    </source>
</evidence>
<name>A0A7T9DJM3_9ARCH</name>
<dbReference type="AlphaFoldDB" id="A0A7T9DJM3"/>
<dbReference type="EMBL" id="CP064981">
    <property type="protein sequence ID" value="QQR92519.1"/>
    <property type="molecule type" value="Genomic_DNA"/>
</dbReference>
<accession>A0A7T9DJM3</accession>
<dbReference type="InterPro" id="IPR038763">
    <property type="entry name" value="DHH_sf"/>
</dbReference>
<dbReference type="InterPro" id="IPR001667">
    <property type="entry name" value="DDH_dom"/>
</dbReference>
<protein>
    <submittedName>
        <fullName evidence="2">DHH family phosphoesterase</fullName>
    </submittedName>
</protein>
<reference evidence="2" key="1">
    <citation type="submission" date="2020-11" db="EMBL/GenBank/DDBJ databases">
        <title>Connecting structure to function with the recovery of over 1000 high-quality activated sludge metagenome-assembled genomes encoding full-length rRNA genes using long-read sequencing.</title>
        <authorList>
            <person name="Singleton C.M."/>
            <person name="Petriglieri F."/>
            <person name="Kristensen J.M."/>
            <person name="Kirkegaard R.H."/>
            <person name="Michaelsen T.Y."/>
            <person name="Andersen M.H."/>
            <person name="Karst S.M."/>
            <person name="Dueholm M.S."/>
            <person name="Nielsen P.H."/>
            <person name="Albertsen M."/>
        </authorList>
    </citation>
    <scope>NUCLEOTIDE SEQUENCE</scope>
    <source>
        <strain evidence="2">Fred_18-Q3-R57-64_BAT3C.431</strain>
    </source>
</reference>
<dbReference type="Pfam" id="PF01368">
    <property type="entry name" value="DHH"/>
    <property type="match status" value="1"/>
</dbReference>
<dbReference type="InterPro" id="IPR051319">
    <property type="entry name" value="Oligoribo/pAp-PDE_c-di-AMP_PDE"/>
</dbReference>
<proteinExistence type="predicted"/>
<organism evidence="2">
    <name type="scientific">Candidatus Iainarchaeum sp</name>
    <dbReference type="NCBI Taxonomy" id="3101447"/>
    <lineage>
        <taxon>Archaea</taxon>
        <taxon>Candidatus Iainarchaeota</taxon>
        <taxon>Candidatus Iainarchaeia</taxon>
        <taxon>Candidatus Iainarchaeales</taxon>
        <taxon>Candidatus Iainarchaeaceae</taxon>
        <taxon>Candidatus Iainarchaeum</taxon>
    </lineage>
</organism>
<dbReference type="PANTHER" id="PTHR47618:SF1">
    <property type="entry name" value="BIFUNCTIONAL OLIGORIBONUCLEASE AND PAP PHOSPHATASE NRNA"/>
    <property type="match status" value="1"/>
</dbReference>
<gene>
    <name evidence="2" type="ORF">IPJ89_05225</name>
</gene>
<dbReference type="SUPFAM" id="SSF64182">
    <property type="entry name" value="DHH phosphoesterases"/>
    <property type="match status" value="1"/>
</dbReference>
<dbReference type="Gene3D" id="3.90.1640.10">
    <property type="entry name" value="inorganic pyrophosphatase (n-terminal core)"/>
    <property type="match status" value="1"/>
</dbReference>
<dbReference type="PANTHER" id="PTHR47618">
    <property type="entry name" value="BIFUNCTIONAL OLIGORIBONUCLEASE AND PAP PHOSPHATASE NRNA"/>
    <property type="match status" value="1"/>
</dbReference>
<evidence type="ECO:0000259" key="1">
    <source>
        <dbReference type="Pfam" id="PF01368"/>
    </source>
</evidence>
<dbReference type="Proteomes" id="UP000596004">
    <property type="component" value="Chromosome"/>
</dbReference>